<keyword evidence="6" id="KW-1185">Reference proteome</keyword>
<protein>
    <recommendedName>
        <fullName evidence="7">Acetate CoA-transferase YdiF</fullName>
    </recommendedName>
</protein>
<dbReference type="InterPro" id="IPR037171">
    <property type="entry name" value="NagB/RpiA_transferase-like"/>
</dbReference>
<dbReference type="EMBL" id="CP121694">
    <property type="protein sequence ID" value="WRO22103.1"/>
    <property type="molecule type" value="Genomic_DNA"/>
</dbReference>
<dbReference type="PIRSF" id="PIRSF000858">
    <property type="entry name" value="SCOT-t"/>
    <property type="match status" value="1"/>
</dbReference>
<dbReference type="PANTHER" id="PTHR43293">
    <property type="entry name" value="ACETATE COA-TRANSFERASE YDIF"/>
    <property type="match status" value="1"/>
</dbReference>
<dbReference type="SUPFAM" id="SSF100950">
    <property type="entry name" value="NagB/RpiA/CoA transferase-like"/>
    <property type="match status" value="2"/>
</dbReference>
<dbReference type="Pfam" id="PF01144">
    <property type="entry name" value="CoA_trans"/>
    <property type="match status" value="1"/>
</dbReference>
<evidence type="ECO:0000256" key="3">
    <source>
        <dbReference type="PIRNR" id="PIRNR000858"/>
    </source>
</evidence>
<dbReference type="RefSeq" id="WP_366921522.1">
    <property type="nucleotide sequence ID" value="NZ_CP121694.1"/>
</dbReference>
<sequence>MTDSSLKKKLMTADEVVKLIPDGATVRISGAALVCSSAIIFKNIRQSFLKTGHPRDLCIVSEGSPGSNVPGYNYFEYLAHKGLVRRVVGGHMGFHHALFPLIRNNEIEAYNISQGVLSILTSERAAGKNGYLTKVGLGTQQDPRHEGCKLNEGLEMEDLVELREVDGEQYLWFKAIREDIAVLKSSYADLNGNITLKAEPSNNDALGVAMAVKNEGGKVFVYVKELKEEYFNPRLVHIPHFLVDGIILDPSIVQAAPHLEYSPYFSNEERCSEEQIHKIIEEDTNNSARKRKIKHKVIARRAAMELYPEVVVNIGFGIPQMISGEAIDLGIDMDSVVMTTETGVSGGVQLSSVFSVSMNTDAIYDQASQFRFYEGGGLDIGFLGALEIDQKGNVNVCKKGTRLAGVGGFNYIVHSSDKLVYCFTFMQGSGYDIENGELVPRDGKDKKIVADVESISMNAGLEFANNKTVLYITERCVLKLKEDGLEIIEIAPGLDLKKDILDHLDFTPSIAVDLKEMPKLCFETKGADYVR</sequence>
<evidence type="ECO:0000313" key="5">
    <source>
        <dbReference type="EMBL" id="WRO22103.1"/>
    </source>
</evidence>
<keyword evidence="2 3" id="KW-0808">Transferase</keyword>
<evidence type="ECO:0000256" key="2">
    <source>
        <dbReference type="ARBA" id="ARBA00022679"/>
    </source>
</evidence>
<comment type="similarity">
    <text evidence="1 3">Belongs to the 3-oxoacid CoA-transferase family.</text>
</comment>
<evidence type="ECO:0000313" key="6">
    <source>
        <dbReference type="Proteomes" id="UP001329915"/>
    </source>
</evidence>
<evidence type="ECO:0000256" key="1">
    <source>
        <dbReference type="ARBA" id="ARBA00007154"/>
    </source>
</evidence>
<dbReference type="GO" id="GO:0046952">
    <property type="term" value="P:ketone body catabolic process"/>
    <property type="evidence" value="ECO:0007669"/>
    <property type="project" value="InterPro"/>
</dbReference>
<dbReference type="PANTHER" id="PTHR43293:SF2">
    <property type="entry name" value="MALONATE DECARBOXYLASE ALPHA SUBUNIT"/>
    <property type="match status" value="1"/>
</dbReference>
<dbReference type="InterPro" id="IPR004165">
    <property type="entry name" value="CoA_trans_fam_I"/>
</dbReference>
<dbReference type="InterPro" id="IPR014388">
    <property type="entry name" value="3-oxoacid_CoA-transferase"/>
</dbReference>
<evidence type="ECO:0008006" key="7">
    <source>
        <dbReference type="Google" id="ProtNLM"/>
    </source>
</evidence>
<proteinExistence type="inferred from homology"/>
<dbReference type="Gene3D" id="3.40.1080.10">
    <property type="entry name" value="Glutaconate Coenzyme A-transferase"/>
    <property type="match status" value="2"/>
</dbReference>
<dbReference type="AlphaFoldDB" id="A0AAU0UL67"/>
<accession>A0AAU0UL67</accession>
<dbReference type="GO" id="GO:0008410">
    <property type="term" value="F:CoA-transferase activity"/>
    <property type="evidence" value="ECO:0007669"/>
    <property type="project" value="InterPro"/>
</dbReference>
<dbReference type="KEGG" id="dbc:MFMK1_001926"/>
<name>A0AAU0UL67_9FIRM</name>
<evidence type="ECO:0000256" key="4">
    <source>
        <dbReference type="PIRSR" id="PIRSR000858-1"/>
    </source>
</evidence>
<organism evidence="5 6">
    <name type="scientific">Metallumcola ferriviriculae</name>
    <dbReference type="NCBI Taxonomy" id="3039180"/>
    <lineage>
        <taxon>Bacteria</taxon>
        <taxon>Bacillati</taxon>
        <taxon>Bacillota</taxon>
        <taxon>Clostridia</taxon>
        <taxon>Neomoorellales</taxon>
        <taxon>Desulfitibacteraceae</taxon>
        <taxon>Metallumcola</taxon>
    </lineage>
</organism>
<reference evidence="5 6" key="1">
    <citation type="submission" date="2023-04" db="EMBL/GenBank/DDBJ databases">
        <authorList>
            <person name="Hsu D."/>
        </authorList>
    </citation>
    <scope>NUCLEOTIDE SEQUENCE [LARGE SCALE GENOMIC DNA]</scope>
    <source>
        <strain evidence="5 6">MK1</strain>
    </source>
</reference>
<dbReference type="Proteomes" id="UP001329915">
    <property type="component" value="Chromosome"/>
</dbReference>
<dbReference type="SMART" id="SM00882">
    <property type="entry name" value="CoA_trans"/>
    <property type="match status" value="1"/>
</dbReference>
<gene>
    <name evidence="5" type="ORF">MFMK1_001926</name>
</gene>
<feature type="active site" description="5-glutamyl coenzyme A thioester intermediate" evidence="4">
    <location>
        <position position="341"/>
    </location>
</feature>